<dbReference type="EMBL" id="SHMC01000003">
    <property type="protein sequence ID" value="TAA25511.1"/>
    <property type="molecule type" value="Genomic_DNA"/>
</dbReference>
<evidence type="ECO:0000256" key="10">
    <source>
        <dbReference type="PROSITE-ProRule" id="PRU10144"/>
    </source>
</evidence>
<evidence type="ECO:0000313" key="16">
    <source>
        <dbReference type="Proteomes" id="UP000292627"/>
    </source>
</evidence>
<accession>A0A4Q8LA59</accession>
<keyword evidence="15" id="KW-0675">Receptor</keyword>
<evidence type="ECO:0000259" key="14">
    <source>
        <dbReference type="Pfam" id="PF07715"/>
    </source>
</evidence>
<feature type="short sequence motif" description="TonB C-terminal box" evidence="10">
    <location>
        <begin position="868"/>
        <end position="885"/>
    </location>
</feature>
<dbReference type="RefSeq" id="WP_130551140.1">
    <property type="nucleotide sequence ID" value="NZ_SHMC01000003.1"/>
</dbReference>
<dbReference type="InterPro" id="IPR010917">
    <property type="entry name" value="TonB_rcpt_CS"/>
</dbReference>
<dbReference type="InterPro" id="IPR037066">
    <property type="entry name" value="Plug_dom_sf"/>
</dbReference>
<evidence type="ECO:0000256" key="11">
    <source>
        <dbReference type="RuleBase" id="RU003357"/>
    </source>
</evidence>
<keyword evidence="2 9" id="KW-0813">Transport</keyword>
<reference evidence="15 16" key="1">
    <citation type="submission" date="2019-02" db="EMBL/GenBank/DDBJ databases">
        <title>WGS of Pseudoxanthomonas species novum from clinical isolates.</title>
        <authorList>
            <person name="Bernier A.-M."/>
            <person name="Bernard K."/>
            <person name="Vachon A."/>
        </authorList>
    </citation>
    <scope>NUCLEOTIDE SEQUENCE [LARGE SCALE GENOMIC DNA]</scope>
    <source>
        <strain evidence="15 16">NML171200</strain>
    </source>
</reference>
<dbReference type="InterPro" id="IPR012910">
    <property type="entry name" value="Plug_dom"/>
</dbReference>
<keyword evidence="8 9" id="KW-0998">Cell outer membrane</keyword>
<dbReference type="Proteomes" id="UP000292627">
    <property type="component" value="Unassembled WGS sequence"/>
</dbReference>
<dbReference type="Pfam" id="PF00593">
    <property type="entry name" value="TonB_dep_Rec_b-barrel"/>
    <property type="match status" value="1"/>
</dbReference>
<keyword evidence="4 9" id="KW-0812">Transmembrane</keyword>
<evidence type="ECO:0000256" key="5">
    <source>
        <dbReference type="ARBA" id="ARBA00022729"/>
    </source>
</evidence>
<sequence length="885" mass="95689">MTCKKSLLSVAILTSLSFAAQAQQTDSSQTATDLDTVKVVGIRGSLEQSLNTKRDASSHVEAVSAEDIGKLPAKNVADTLRELPGVNIASSSASEGAFDEADRVSLRGTSPSLTQTTLNGHGIATGDWFVLSQVQTVGRSVSYSLLPSEIVDQVVVHKSSEAKLVEGGAAGSVDIITRKPLNFDKPLTLEGSFGAVYSDLPGDTKPQFSGLLNWKNDADTFGILVQPFYEKRSLRRDGQEVVGGYGTATVGGQSVLYPNLIGATLFTQERERQGGTVDLQFKASDDLTFDLNGFYSKMKADNYNRNFMIWGSQFVGAQTPDSYTINNGVLTSASYTPNGTTPYGVYDMISRPGAESSTNYVALNADWHVNDSVRVKFEAGSSHGVGKSPHQNVLETGISPTGGTVGWQMHGIGSVIDASLGTGNTPTTQVPSAGWIFGDQGIEVKDKENWFAADSSWTNTEGVFSSLDFGVRYTEHERHNDFDIGQGPLNGMPPLSALPTTGGSYPSDFGDGIGGNLPSGIWYYTPSQLAAINAAYANRDPVTRFNWQNVYGVKENNGAVYLQGNFEGERWSGNIGVRYVSTSSTVRYNQGVAATIPGAITGSAFGAYLPIEAKNDYNKLLPSANFKFDFSDDLVGRVAASKTLTRPDYSALAGSLSLDDLTHTGSGGNPYLKPLVSTNFDLSLEWYFMPRGLLAASAFYMKMKDYIDVGGSQTIQYKDQQASFDQGTDVYANYQVTVPVNTDAKVKGVELTYQQPIGEHFGTSINYTYTDGDTDTGTPMFGTSKNTYNVAGYFENDVFSARVSWSYRDSFYAGASRATPFYQDDFGTLSASLGWKFNDHLSLSLDGLNLNNPKAKYYTDSTVGFLPYAVYSNGRQYYLNLRAKF</sequence>
<comment type="subcellular location">
    <subcellularLocation>
        <location evidence="1 9">Cell outer membrane</location>
        <topology evidence="1 9">Multi-pass membrane protein</topology>
    </subcellularLocation>
</comment>
<evidence type="ECO:0000256" key="1">
    <source>
        <dbReference type="ARBA" id="ARBA00004571"/>
    </source>
</evidence>
<dbReference type="InterPro" id="IPR036942">
    <property type="entry name" value="Beta-barrel_TonB_sf"/>
</dbReference>
<dbReference type="PANTHER" id="PTHR40980:SF3">
    <property type="entry name" value="TONB-DEPENDENT RECEPTOR-LIKE BETA-BARREL DOMAIN-CONTAINING PROTEIN"/>
    <property type="match status" value="1"/>
</dbReference>
<dbReference type="InterPro" id="IPR039426">
    <property type="entry name" value="TonB-dep_rcpt-like"/>
</dbReference>
<feature type="chain" id="PRO_5021030772" evidence="12">
    <location>
        <begin position="23"/>
        <end position="885"/>
    </location>
</feature>
<dbReference type="OrthoDB" id="8727862at2"/>
<keyword evidence="3 9" id="KW-1134">Transmembrane beta strand</keyword>
<dbReference type="InterPro" id="IPR000531">
    <property type="entry name" value="Beta-barrel_TonB"/>
</dbReference>
<dbReference type="AlphaFoldDB" id="A0A4Q8LA59"/>
<dbReference type="Pfam" id="PF07715">
    <property type="entry name" value="Plug"/>
    <property type="match status" value="1"/>
</dbReference>
<evidence type="ECO:0000256" key="6">
    <source>
        <dbReference type="ARBA" id="ARBA00023077"/>
    </source>
</evidence>
<feature type="domain" description="TonB-dependent receptor plug" evidence="14">
    <location>
        <begin position="53"/>
        <end position="172"/>
    </location>
</feature>
<keyword evidence="5 12" id="KW-0732">Signal</keyword>
<evidence type="ECO:0000256" key="8">
    <source>
        <dbReference type="ARBA" id="ARBA00023237"/>
    </source>
</evidence>
<dbReference type="SUPFAM" id="SSF56935">
    <property type="entry name" value="Porins"/>
    <property type="match status" value="1"/>
</dbReference>
<dbReference type="Gene3D" id="2.170.130.10">
    <property type="entry name" value="TonB-dependent receptor, plug domain"/>
    <property type="match status" value="1"/>
</dbReference>
<feature type="signal peptide" evidence="12">
    <location>
        <begin position="1"/>
        <end position="22"/>
    </location>
</feature>
<dbReference type="Gene3D" id="2.40.170.20">
    <property type="entry name" value="TonB-dependent receptor, beta-barrel domain"/>
    <property type="match status" value="1"/>
</dbReference>
<feature type="domain" description="TonB-dependent receptor-like beta-barrel" evidence="13">
    <location>
        <begin position="405"/>
        <end position="850"/>
    </location>
</feature>
<evidence type="ECO:0000256" key="9">
    <source>
        <dbReference type="PROSITE-ProRule" id="PRU01360"/>
    </source>
</evidence>
<protein>
    <submittedName>
        <fullName evidence="15">TonB-dependent receptor</fullName>
    </submittedName>
</protein>
<dbReference type="PROSITE" id="PS01156">
    <property type="entry name" value="TONB_DEPENDENT_REC_2"/>
    <property type="match status" value="1"/>
</dbReference>
<evidence type="ECO:0000256" key="7">
    <source>
        <dbReference type="ARBA" id="ARBA00023136"/>
    </source>
</evidence>
<evidence type="ECO:0000256" key="12">
    <source>
        <dbReference type="SAM" id="SignalP"/>
    </source>
</evidence>
<keyword evidence="6 11" id="KW-0798">TonB box</keyword>
<proteinExistence type="inferred from homology"/>
<keyword evidence="7 9" id="KW-0472">Membrane</keyword>
<dbReference type="PANTHER" id="PTHR40980">
    <property type="entry name" value="PLUG DOMAIN-CONTAINING PROTEIN"/>
    <property type="match status" value="1"/>
</dbReference>
<dbReference type="NCBIfam" id="TIGR01782">
    <property type="entry name" value="TonB-Xanth-Caul"/>
    <property type="match status" value="1"/>
</dbReference>
<evidence type="ECO:0000256" key="4">
    <source>
        <dbReference type="ARBA" id="ARBA00022692"/>
    </source>
</evidence>
<dbReference type="GO" id="GO:0009279">
    <property type="term" value="C:cell outer membrane"/>
    <property type="evidence" value="ECO:0007669"/>
    <property type="project" value="UniProtKB-SubCell"/>
</dbReference>
<comment type="similarity">
    <text evidence="9 11">Belongs to the TonB-dependent receptor family.</text>
</comment>
<dbReference type="PROSITE" id="PS52016">
    <property type="entry name" value="TONB_DEPENDENT_REC_3"/>
    <property type="match status" value="1"/>
</dbReference>
<gene>
    <name evidence="15" type="ORF">EA660_08630</name>
</gene>
<organism evidence="15 16">
    <name type="scientific">Pseudoxanthomonas winnipegensis</name>
    <dbReference type="NCBI Taxonomy" id="2480810"/>
    <lineage>
        <taxon>Bacteria</taxon>
        <taxon>Pseudomonadati</taxon>
        <taxon>Pseudomonadota</taxon>
        <taxon>Gammaproteobacteria</taxon>
        <taxon>Lysobacterales</taxon>
        <taxon>Lysobacteraceae</taxon>
        <taxon>Pseudoxanthomonas</taxon>
    </lineage>
</organism>
<evidence type="ECO:0000256" key="3">
    <source>
        <dbReference type="ARBA" id="ARBA00022452"/>
    </source>
</evidence>
<evidence type="ECO:0000313" key="15">
    <source>
        <dbReference type="EMBL" id="TAA25511.1"/>
    </source>
</evidence>
<evidence type="ECO:0000256" key="2">
    <source>
        <dbReference type="ARBA" id="ARBA00022448"/>
    </source>
</evidence>
<name>A0A4Q8LA59_9GAMM</name>
<dbReference type="InterPro" id="IPR010104">
    <property type="entry name" value="TonB_rcpt_bac"/>
</dbReference>
<comment type="caution">
    <text evidence="15">The sequence shown here is derived from an EMBL/GenBank/DDBJ whole genome shotgun (WGS) entry which is preliminary data.</text>
</comment>
<dbReference type="CDD" id="cd01347">
    <property type="entry name" value="ligand_gated_channel"/>
    <property type="match status" value="1"/>
</dbReference>
<evidence type="ECO:0000259" key="13">
    <source>
        <dbReference type="Pfam" id="PF00593"/>
    </source>
</evidence>